<dbReference type="Proteomes" id="UP000265562">
    <property type="component" value="Chromosome"/>
</dbReference>
<reference evidence="1 2" key="1">
    <citation type="submission" date="2018-09" db="EMBL/GenBank/DDBJ databases">
        <title>Genome sequencing of Lachnoanaerobaculum umeaense DSM 23576.</title>
        <authorList>
            <person name="Kook J.-K."/>
            <person name="Park S.-N."/>
            <person name="Lim Y.K."/>
        </authorList>
    </citation>
    <scope>NUCLEOTIDE SEQUENCE [LARGE SCALE GENOMIC DNA]</scope>
    <source>
        <strain evidence="2">DSM 23576 \ CCUG 58757</strain>
    </source>
</reference>
<dbReference type="AlphaFoldDB" id="A0A385PYL0"/>
<dbReference type="RefSeq" id="WP_111525146.1">
    <property type="nucleotide sequence ID" value="NZ_CP032364.1"/>
</dbReference>
<evidence type="ECO:0000313" key="2">
    <source>
        <dbReference type="Proteomes" id="UP000265562"/>
    </source>
</evidence>
<protein>
    <submittedName>
        <fullName evidence="1">HPr family phosphocarrier protein</fullName>
    </submittedName>
</protein>
<dbReference type="EMBL" id="CP032364">
    <property type="protein sequence ID" value="AYA99036.1"/>
    <property type="molecule type" value="Genomic_DNA"/>
</dbReference>
<accession>A0A385PYL0</accession>
<gene>
    <name evidence="1" type="ORF">D4A81_03295</name>
</gene>
<name>A0A385PYL0_9FIRM</name>
<sequence>MKERKIRLQSVEDAKKFVTLTTECDFDVDLYDNSIVVDAKSIIGVLSMDLRHVLTVKYIGENEKLEAFLDEHMKGVEKIA</sequence>
<dbReference type="OrthoDB" id="1858199at2"/>
<dbReference type="Gene3D" id="3.30.1340.10">
    <property type="entry name" value="HPr-like"/>
    <property type="match status" value="1"/>
</dbReference>
<dbReference type="SUPFAM" id="SSF55594">
    <property type="entry name" value="HPr-like"/>
    <property type="match status" value="1"/>
</dbReference>
<evidence type="ECO:0000313" key="1">
    <source>
        <dbReference type="EMBL" id="AYA99036.1"/>
    </source>
</evidence>
<organism evidence="1 2">
    <name type="scientific">Lachnoanaerobaculum umeaense</name>
    <dbReference type="NCBI Taxonomy" id="617123"/>
    <lineage>
        <taxon>Bacteria</taxon>
        <taxon>Bacillati</taxon>
        <taxon>Bacillota</taxon>
        <taxon>Clostridia</taxon>
        <taxon>Lachnospirales</taxon>
        <taxon>Lachnospiraceae</taxon>
        <taxon>Lachnoanaerobaculum</taxon>
    </lineage>
</organism>
<dbReference type="InterPro" id="IPR035895">
    <property type="entry name" value="HPr-like_sf"/>
</dbReference>
<dbReference type="KEGG" id="lua:D4A81_03295"/>
<keyword evidence="2" id="KW-1185">Reference proteome</keyword>
<proteinExistence type="predicted"/>